<keyword evidence="2" id="KW-1185">Reference proteome</keyword>
<accession>A0A1C4ZUK5</accession>
<dbReference type="OrthoDB" id="3237545at2"/>
<dbReference type="GO" id="GO:0016301">
    <property type="term" value="F:kinase activity"/>
    <property type="evidence" value="ECO:0007669"/>
    <property type="project" value="UniProtKB-KW"/>
</dbReference>
<dbReference type="AlphaFoldDB" id="A0A1C4ZUK5"/>
<proteinExistence type="predicted"/>
<name>A0A1C4ZUK5_MICEC</name>
<dbReference type="RefSeq" id="WP_088984427.1">
    <property type="nucleotide sequence ID" value="NZ_LT607413.1"/>
</dbReference>
<protein>
    <submittedName>
        <fullName evidence="1">Uridine kinase</fullName>
    </submittedName>
</protein>
<sequence>MPYLVEGAVAAEVTAGNHERQLVGPVLGLEMAQIAALIGQGGRSERPTLVGVEGFGGAGKTVFARRLGQLLGSFHLVHLDDFLIRGVVSNEDKTDFDRGELARRVLEPARRGELTDYQTLTDSDGGPGRWVRVPAVRYLIVEGVSAYHPELRQYYHHRIWVDAPMETARERARQRDIRRGIYDRDLWDAWERSEISYKAKYVPHLTCDIVYDNAGEAADIRCGDE</sequence>
<dbReference type="Proteomes" id="UP000198253">
    <property type="component" value="Chromosome I"/>
</dbReference>
<dbReference type="EMBL" id="LT607413">
    <property type="protein sequence ID" value="SCF36620.1"/>
    <property type="molecule type" value="Genomic_DNA"/>
</dbReference>
<organism evidence="1 2">
    <name type="scientific">Micromonospora echinospora</name>
    <name type="common">Micromonospora purpurea</name>
    <dbReference type="NCBI Taxonomy" id="1877"/>
    <lineage>
        <taxon>Bacteria</taxon>
        <taxon>Bacillati</taxon>
        <taxon>Actinomycetota</taxon>
        <taxon>Actinomycetes</taxon>
        <taxon>Micromonosporales</taxon>
        <taxon>Micromonosporaceae</taxon>
        <taxon>Micromonospora</taxon>
    </lineage>
</organism>
<gene>
    <name evidence="1" type="ORF">GA0070618_5803</name>
</gene>
<keyword evidence="1" id="KW-0418">Kinase</keyword>
<evidence type="ECO:0000313" key="2">
    <source>
        <dbReference type="Proteomes" id="UP000198253"/>
    </source>
</evidence>
<dbReference type="InterPro" id="IPR027417">
    <property type="entry name" value="P-loop_NTPase"/>
</dbReference>
<reference evidence="2" key="1">
    <citation type="submission" date="2016-06" db="EMBL/GenBank/DDBJ databases">
        <authorList>
            <person name="Varghese N."/>
            <person name="Submissions Spin"/>
        </authorList>
    </citation>
    <scope>NUCLEOTIDE SEQUENCE [LARGE SCALE GENOMIC DNA]</scope>
    <source>
        <strain evidence="2">DSM 43816</strain>
    </source>
</reference>
<dbReference type="SUPFAM" id="SSF52540">
    <property type="entry name" value="P-loop containing nucleoside triphosphate hydrolases"/>
    <property type="match status" value="1"/>
</dbReference>
<dbReference type="InParanoid" id="A0A1C4ZUK5"/>
<evidence type="ECO:0000313" key="1">
    <source>
        <dbReference type="EMBL" id="SCF36620.1"/>
    </source>
</evidence>
<dbReference type="Gene3D" id="3.40.50.300">
    <property type="entry name" value="P-loop containing nucleotide triphosphate hydrolases"/>
    <property type="match status" value="1"/>
</dbReference>
<keyword evidence="1" id="KW-0808">Transferase</keyword>